<evidence type="ECO:0000313" key="2">
    <source>
        <dbReference type="Proteomes" id="UP001221757"/>
    </source>
</evidence>
<accession>A0AAD7CQN5</accession>
<sequence length="140" mass="15442">MSTASANLVPLIAPLPLKRLSADLWPFFISLPPSHTLFAHLTHLEITCASDSPTPGIWSQLPPAQTHTPLVPRPRLHPHLFPPSAELPVPRRARFVQPVVTFFLCAGSGQDPRFVLNFIASADPEGFMRCSTSLLVFDVW</sequence>
<comment type="caution">
    <text evidence="1">The sequence shown here is derived from an EMBL/GenBank/DDBJ whole genome shotgun (WGS) entry which is preliminary data.</text>
</comment>
<dbReference type="Proteomes" id="UP001221757">
    <property type="component" value="Unassembled WGS sequence"/>
</dbReference>
<evidence type="ECO:0000313" key="1">
    <source>
        <dbReference type="EMBL" id="KAJ7658439.1"/>
    </source>
</evidence>
<reference evidence="1" key="1">
    <citation type="submission" date="2023-03" db="EMBL/GenBank/DDBJ databases">
        <title>Massive genome expansion in bonnet fungi (Mycena s.s.) driven by repeated elements and novel gene families across ecological guilds.</title>
        <authorList>
            <consortium name="Lawrence Berkeley National Laboratory"/>
            <person name="Harder C.B."/>
            <person name="Miyauchi S."/>
            <person name="Viragh M."/>
            <person name="Kuo A."/>
            <person name="Thoen E."/>
            <person name="Andreopoulos B."/>
            <person name="Lu D."/>
            <person name="Skrede I."/>
            <person name="Drula E."/>
            <person name="Henrissat B."/>
            <person name="Morin E."/>
            <person name="Kohler A."/>
            <person name="Barry K."/>
            <person name="LaButti K."/>
            <person name="Morin E."/>
            <person name="Salamov A."/>
            <person name="Lipzen A."/>
            <person name="Mereny Z."/>
            <person name="Hegedus B."/>
            <person name="Baldrian P."/>
            <person name="Stursova M."/>
            <person name="Weitz H."/>
            <person name="Taylor A."/>
            <person name="Grigoriev I.V."/>
            <person name="Nagy L.G."/>
            <person name="Martin F."/>
            <person name="Kauserud H."/>
        </authorList>
    </citation>
    <scope>NUCLEOTIDE SEQUENCE</scope>
    <source>
        <strain evidence="1">CBHHK067</strain>
    </source>
</reference>
<dbReference type="AlphaFoldDB" id="A0AAD7CQN5"/>
<protein>
    <submittedName>
        <fullName evidence="1">Uncharacterized protein</fullName>
    </submittedName>
</protein>
<proteinExistence type="predicted"/>
<name>A0AAD7CQN5_MYCRO</name>
<organism evidence="1 2">
    <name type="scientific">Mycena rosella</name>
    <name type="common">Pink bonnet</name>
    <name type="synonym">Agaricus rosellus</name>
    <dbReference type="NCBI Taxonomy" id="1033263"/>
    <lineage>
        <taxon>Eukaryota</taxon>
        <taxon>Fungi</taxon>
        <taxon>Dikarya</taxon>
        <taxon>Basidiomycota</taxon>
        <taxon>Agaricomycotina</taxon>
        <taxon>Agaricomycetes</taxon>
        <taxon>Agaricomycetidae</taxon>
        <taxon>Agaricales</taxon>
        <taxon>Marasmiineae</taxon>
        <taxon>Mycenaceae</taxon>
        <taxon>Mycena</taxon>
    </lineage>
</organism>
<dbReference type="EMBL" id="JARKIE010000281">
    <property type="protein sequence ID" value="KAJ7658439.1"/>
    <property type="molecule type" value="Genomic_DNA"/>
</dbReference>
<keyword evidence="2" id="KW-1185">Reference proteome</keyword>
<gene>
    <name evidence="1" type="ORF">B0H17DRAFT_1337741</name>
</gene>